<feature type="region of interest" description="Disordered" evidence="1">
    <location>
        <begin position="55"/>
        <end position="77"/>
    </location>
</feature>
<keyword evidence="2" id="KW-1133">Transmembrane helix</keyword>
<dbReference type="AlphaFoldDB" id="A0A927J9C6"/>
<evidence type="ECO:0000256" key="1">
    <source>
        <dbReference type="SAM" id="MobiDB-lite"/>
    </source>
</evidence>
<protein>
    <submittedName>
        <fullName evidence="4">DM13 domain-containing protein</fullName>
    </submittedName>
</protein>
<dbReference type="Proteomes" id="UP000642993">
    <property type="component" value="Unassembled WGS sequence"/>
</dbReference>
<reference evidence="4" key="1">
    <citation type="submission" date="2020-09" db="EMBL/GenBank/DDBJ databases">
        <title>Hoyosella lacisalsi sp. nov., a halotolerant actinobacterium isolated from soil of Lake Gudzhirganskoe.</title>
        <authorList>
            <person name="Yang Q."/>
            <person name="Guo P.Y."/>
            <person name="Liu S.W."/>
            <person name="Li F.N."/>
            <person name="Sun C.H."/>
        </authorList>
    </citation>
    <scope>NUCLEOTIDE SEQUENCE</scope>
    <source>
        <strain evidence="4">G463</strain>
    </source>
</reference>
<keyword evidence="5" id="KW-1185">Reference proteome</keyword>
<keyword evidence="2" id="KW-0472">Membrane</keyword>
<dbReference type="PROSITE" id="PS51549">
    <property type="entry name" value="DM13"/>
    <property type="match status" value="1"/>
</dbReference>
<dbReference type="EMBL" id="JACYWE010000001">
    <property type="protein sequence ID" value="MBD8504988.1"/>
    <property type="molecule type" value="Genomic_DNA"/>
</dbReference>
<feature type="transmembrane region" description="Helical" evidence="2">
    <location>
        <begin position="12"/>
        <end position="31"/>
    </location>
</feature>
<accession>A0A927J9C6</accession>
<feature type="domain" description="DM13" evidence="3">
    <location>
        <begin position="85"/>
        <end position="193"/>
    </location>
</feature>
<evidence type="ECO:0000313" key="5">
    <source>
        <dbReference type="Proteomes" id="UP000642993"/>
    </source>
</evidence>
<proteinExistence type="predicted"/>
<dbReference type="InterPro" id="IPR019545">
    <property type="entry name" value="DM13_domain"/>
</dbReference>
<comment type="caution">
    <text evidence="4">The sequence shown here is derived from an EMBL/GenBank/DDBJ whole genome shotgun (WGS) entry which is preliminary data.</text>
</comment>
<dbReference type="Pfam" id="PF10517">
    <property type="entry name" value="DM13"/>
    <property type="match status" value="1"/>
</dbReference>
<dbReference type="RefSeq" id="WP_192037481.1">
    <property type="nucleotide sequence ID" value="NZ_JACYWE010000001.1"/>
</dbReference>
<organism evidence="4 5">
    <name type="scientific">Lolliginicoccus lacisalsi</name>
    <dbReference type="NCBI Taxonomy" id="2742202"/>
    <lineage>
        <taxon>Bacteria</taxon>
        <taxon>Bacillati</taxon>
        <taxon>Actinomycetota</taxon>
        <taxon>Actinomycetes</taxon>
        <taxon>Mycobacteriales</taxon>
        <taxon>Hoyosellaceae</taxon>
        <taxon>Lolliginicoccus</taxon>
    </lineage>
</organism>
<gene>
    <name evidence="4" type="ORF">HT102_00605</name>
</gene>
<name>A0A927J9C6_9ACTN</name>
<keyword evidence="2" id="KW-0812">Transmembrane</keyword>
<evidence type="ECO:0000259" key="3">
    <source>
        <dbReference type="PROSITE" id="PS51549"/>
    </source>
</evidence>
<sequence length="195" mass="21032">MANRRRPSRRPILLAIAAILLVLLVVLLYLFQPWKLFVDETVDEAAPFTAATTTAATTTAPAAPGSPETDPPAPARTEPRMIARGTFISHEHATSGSVVIYESPDGSRVLRIEDLRTSNGPDLKVWLTDAPVIEGFAGWGVFDDGQYVDLGALKGNIGSQNYEIPPDADLTELTSVSVWCARFRVSFGAAELLPV</sequence>
<evidence type="ECO:0000313" key="4">
    <source>
        <dbReference type="EMBL" id="MBD8504988.1"/>
    </source>
</evidence>
<evidence type="ECO:0000256" key="2">
    <source>
        <dbReference type="SAM" id="Phobius"/>
    </source>
</evidence>